<evidence type="ECO:0000256" key="1">
    <source>
        <dbReference type="ARBA" id="ARBA00022630"/>
    </source>
</evidence>
<dbReference type="InterPro" id="IPR016166">
    <property type="entry name" value="FAD-bd_PCMH"/>
</dbReference>
<evidence type="ECO:0000259" key="4">
    <source>
        <dbReference type="PROSITE" id="PS51387"/>
    </source>
</evidence>
<dbReference type="AlphaFoldDB" id="A0A098SBQ6"/>
<feature type="domain" description="FAD-binding PCMH-type" evidence="4">
    <location>
        <begin position="1"/>
        <end position="177"/>
    </location>
</feature>
<dbReference type="FunFam" id="3.30.465.10:FF:000017">
    <property type="entry name" value="Xanthine dehydrogenase, FAD binding subunit"/>
    <property type="match status" value="1"/>
</dbReference>
<evidence type="ECO:0000256" key="2">
    <source>
        <dbReference type="ARBA" id="ARBA00022827"/>
    </source>
</evidence>
<dbReference type="SUPFAM" id="SSF55447">
    <property type="entry name" value="CO dehydrogenase flavoprotein C-terminal domain-like"/>
    <property type="match status" value="1"/>
</dbReference>
<dbReference type="InterPro" id="IPR036683">
    <property type="entry name" value="CO_DH_flav_C_dom_sf"/>
</dbReference>
<dbReference type="Pfam" id="PF03450">
    <property type="entry name" value="CO_deh_flav_C"/>
    <property type="match status" value="1"/>
</dbReference>
<dbReference type="SUPFAM" id="SSF56176">
    <property type="entry name" value="FAD-binding/transporter-associated domain-like"/>
    <property type="match status" value="1"/>
</dbReference>
<proteinExistence type="predicted"/>
<dbReference type="InterPro" id="IPR036318">
    <property type="entry name" value="FAD-bd_PCMH-like_sf"/>
</dbReference>
<dbReference type="Gene3D" id="3.30.43.10">
    <property type="entry name" value="Uridine Diphospho-n-acetylenolpyruvylglucosamine Reductase, domain 2"/>
    <property type="match status" value="1"/>
</dbReference>
<name>A0A098SBQ6_9BACT</name>
<dbReference type="GO" id="GO:0016491">
    <property type="term" value="F:oxidoreductase activity"/>
    <property type="evidence" value="ECO:0007669"/>
    <property type="project" value="UniProtKB-KW"/>
</dbReference>
<evidence type="ECO:0000256" key="3">
    <source>
        <dbReference type="ARBA" id="ARBA00023002"/>
    </source>
</evidence>
<dbReference type="PANTHER" id="PTHR42659:SF2">
    <property type="entry name" value="XANTHINE DEHYDROGENASE SUBUNIT C-RELATED"/>
    <property type="match status" value="1"/>
</dbReference>
<dbReference type="InterPro" id="IPR016167">
    <property type="entry name" value="FAD-bd_PCMH_sub1"/>
</dbReference>
<keyword evidence="6" id="KW-1185">Reference proteome</keyword>
<dbReference type="STRING" id="1524460.IX84_07195"/>
<dbReference type="PROSITE" id="PS51387">
    <property type="entry name" value="FAD_PCMH"/>
    <property type="match status" value="1"/>
</dbReference>
<keyword evidence="2" id="KW-0274">FAD</keyword>
<dbReference type="Pfam" id="PF00941">
    <property type="entry name" value="FAD_binding_5"/>
    <property type="match status" value="1"/>
</dbReference>
<dbReference type="Proteomes" id="UP000029736">
    <property type="component" value="Unassembled WGS sequence"/>
</dbReference>
<dbReference type="SMART" id="SM01092">
    <property type="entry name" value="CO_deh_flav_C"/>
    <property type="match status" value="1"/>
</dbReference>
<dbReference type="InterPro" id="IPR005107">
    <property type="entry name" value="CO_DH_flav_C"/>
</dbReference>
<dbReference type="OrthoDB" id="9814706at2"/>
<dbReference type="EMBL" id="JPOS01000018">
    <property type="protein sequence ID" value="KGE88472.1"/>
    <property type="molecule type" value="Genomic_DNA"/>
</dbReference>
<reference evidence="5 6" key="1">
    <citation type="journal article" date="2014" name="Int. J. Syst. Evol. Microbiol.">
        <title>Phaeodactylibacter xiamenensis gen. nov., sp. nov., a member of the family Saprospiraceae isolated from the marine alga Phaeodactylum tricornutum.</title>
        <authorList>
            <person name="Chen Z.Jr."/>
            <person name="Lei X."/>
            <person name="Lai Q."/>
            <person name="Li Y."/>
            <person name="Zhang B."/>
            <person name="Zhang J."/>
            <person name="Zhang H."/>
            <person name="Yang L."/>
            <person name="Zheng W."/>
            <person name="Tian Y."/>
            <person name="Yu Z."/>
            <person name="Xu H.Jr."/>
            <person name="Zheng T."/>
        </authorList>
    </citation>
    <scope>NUCLEOTIDE SEQUENCE [LARGE SCALE GENOMIC DNA]</scope>
    <source>
        <strain evidence="5 6">KD52</strain>
    </source>
</reference>
<gene>
    <name evidence="5" type="ORF">IX84_07195</name>
</gene>
<sequence length="284" mass="30130">MVTNKFDYIRAESVDDAITLMVKHGMDAKLLAGGHSLIPAMKLRLNAPGVLIDIRKIQELRYIKKDGNKLVIGAGATHHDIATSELAHQTYSMLPEAADLIGDQQVRNIGTIGGSLAHADPAADWPGVMIAAGASVHLKGPDGERSVPAEDFFTGFYMTELQENELLTAISIPLPPEGTRSAYKKFMQPASRFAIVGAAAAVTVKGGKIERVKVGINGLADAAFAAGNIEKALVGKEPTEANIDAAVEGTGADAMVMADHFASEEYRLHLAKVYAKRALMAATQ</sequence>
<evidence type="ECO:0000313" key="6">
    <source>
        <dbReference type="Proteomes" id="UP000029736"/>
    </source>
</evidence>
<keyword evidence="3" id="KW-0560">Oxidoreductase</keyword>
<dbReference type="GO" id="GO:0071949">
    <property type="term" value="F:FAD binding"/>
    <property type="evidence" value="ECO:0007669"/>
    <property type="project" value="InterPro"/>
</dbReference>
<dbReference type="RefSeq" id="WP_044217994.1">
    <property type="nucleotide sequence ID" value="NZ_JBKAGJ010000006.1"/>
</dbReference>
<dbReference type="InterPro" id="IPR051312">
    <property type="entry name" value="Diverse_Substr_Oxidored"/>
</dbReference>
<comment type="caution">
    <text evidence="5">The sequence shown here is derived from an EMBL/GenBank/DDBJ whole genome shotgun (WGS) entry which is preliminary data.</text>
</comment>
<organism evidence="5 6">
    <name type="scientific">Phaeodactylibacter xiamenensis</name>
    <dbReference type="NCBI Taxonomy" id="1524460"/>
    <lineage>
        <taxon>Bacteria</taxon>
        <taxon>Pseudomonadati</taxon>
        <taxon>Bacteroidota</taxon>
        <taxon>Saprospiria</taxon>
        <taxon>Saprospirales</taxon>
        <taxon>Haliscomenobacteraceae</taxon>
        <taxon>Phaeodactylibacter</taxon>
    </lineage>
</organism>
<accession>A0A098SBQ6</accession>
<protein>
    <submittedName>
        <fullName evidence="5">Carbon monoxide dehydrogenase</fullName>
    </submittedName>
</protein>
<dbReference type="PANTHER" id="PTHR42659">
    <property type="entry name" value="XANTHINE DEHYDROGENASE SUBUNIT C-RELATED"/>
    <property type="match status" value="1"/>
</dbReference>
<dbReference type="Gene3D" id="3.30.390.50">
    <property type="entry name" value="CO dehydrogenase flavoprotein, C-terminal domain"/>
    <property type="match status" value="1"/>
</dbReference>
<evidence type="ECO:0000313" key="5">
    <source>
        <dbReference type="EMBL" id="KGE88472.1"/>
    </source>
</evidence>
<dbReference type="Gene3D" id="3.30.465.10">
    <property type="match status" value="1"/>
</dbReference>
<keyword evidence="1" id="KW-0285">Flavoprotein</keyword>
<dbReference type="InterPro" id="IPR002346">
    <property type="entry name" value="Mopterin_DH_FAD-bd"/>
</dbReference>
<dbReference type="InterPro" id="IPR016169">
    <property type="entry name" value="FAD-bd_PCMH_sub2"/>
</dbReference>